<dbReference type="Gene3D" id="2.40.10.480">
    <property type="match status" value="1"/>
</dbReference>
<dbReference type="InterPro" id="IPR018391">
    <property type="entry name" value="PQQ_b-propeller_rpt"/>
</dbReference>
<evidence type="ECO:0000256" key="1">
    <source>
        <dbReference type="SAM" id="SignalP"/>
    </source>
</evidence>
<feature type="domain" description="Pyrrolo-quinoline quinone repeat" evidence="2">
    <location>
        <begin position="245"/>
        <end position="364"/>
    </location>
</feature>
<evidence type="ECO:0000259" key="2">
    <source>
        <dbReference type="Pfam" id="PF13360"/>
    </source>
</evidence>
<dbReference type="PANTHER" id="PTHR34512">
    <property type="entry name" value="CELL SURFACE PROTEIN"/>
    <property type="match status" value="1"/>
</dbReference>
<proteinExistence type="predicted"/>
<feature type="chain" id="PRO_5042027578" evidence="1">
    <location>
        <begin position="21"/>
        <end position="459"/>
    </location>
</feature>
<dbReference type="InterPro" id="IPR015943">
    <property type="entry name" value="WD40/YVTN_repeat-like_dom_sf"/>
</dbReference>
<dbReference type="Pfam" id="PF13360">
    <property type="entry name" value="PQQ_2"/>
    <property type="match status" value="2"/>
</dbReference>
<organism evidence="3 4">
    <name type="scientific">Tenacibaculum mesophilum</name>
    <dbReference type="NCBI Taxonomy" id="104268"/>
    <lineage>
        <taxon>Bacteria</taxon>
        <taxon>Pseudomonadati</taxon>
        <taxon>Bacteroidota</taxon>
        <taxon>Flavobacteriia</taxon>
        <taxon>Flavobacteriales</taxon>
        <taxon>Flavobacteriaceae</taxon>
        <taxon>Tenacibaculum</taxon>
    </lineage>
</organism>
<feature type="domain" description="Pyrrolo-quinoline quinone repeat" evidence="2">
    <location>
        <begin position="368"/>
        <end position="451"/>
    </location>
</feature>
<dbReference type="SMART" id="SM00564">
    <property type="entry name" value="PQQ"/>
    <property type="match status" value="6"/>
</dbReference>
<dbReference type="InterPro" id="IPR002372">
    <property type="entry name" value="PQQ_rpt_dom"/>
</dbReference>
<sequence length="459" mass="52429">MKKTISVLFLLLFLSCSNNDNIPPENTKPEQLILENISFYGNEVTIDWNDVLDIDNDIIYYSLYINSVLVTETTYSNYTFHLEYNNEYEGKIIATDKKGGVSELNFTFESLKSKILFIPIASNDLIAYDLITNEILWKSKTYSLIEAHTGHKNLIFSGINGNALNILSGKPIWSINPNIDTNDEFYRDIITDDTYLYTFDVYSNLQCFSIEKQEKLWERRFNFTTPLSIDDSKLYISNENYFEVVDKVSGNVTWNFKPDNNTHAALEINTNPLIHEGNIYIGDNIGRFYSLNKNTGTLNWTFNAGLFNGFENSPTIYNNYIITATARDLYALDKENNSVKWSYHKNNGVIESSPFVYNDNIYIGISNSTDGSGELICFDADNGNIKWKCNLQKMTTSSPIVYENTVYIGDWNKTFYAIDASSGNLKWTLQTEEIITKSPTIIIGNSDIVIYPSSYGLKN</sequence>
<name>A0AAE9MMF6_9FLAO</name>
<evidence type="ECO:0000313" key="4">
    <source>
        <dbReference type="Proteomes" id="UP001056837"/>
    </source>
</evidence>
<dbReference type="Proteomes" id="UP001056837">
    <property type="component" value="Chromosome"/>
</dbReference>
<feature type="signal peptide" evidence="1">
    <location>
        <begin position="1"/>
        <end position="20"/>
    </location>
</feature>
<accession>A0AAE9MMF6</accession>
<dbReference type="PROSITE" id="PS51257">
    <property type="entry name" value="PROKAR_LIPOPROTEIN"/>
    <property type="match status" value="1"/>
</dbReference>
<gene>
    <name evidence="3" type="ORF">HER15_04620</name>
</gene>
<dbReference type="PANTHER" id="PTHR34512:SF30">
    <property type="entry name" value="OUTER MEMBRANE PROTEIN ASSEMBLY FACTOR BAMB"/>
    <property type="match status" value="1"/>
</dbReference>
<dbReference type="EMBL" id="CP050861">
    <property type="protein sequence ID" value="UTD14808.1"/>
    <property type="molecule type" value="Genomic_DNA"/>
</dbReference>
<dbReference type="AlphaFoldDB" id="A0AAE9MMF6"/>
<dbReference type="RefSeq" id="WP_167714093.1">
    <property type="nucleotide sequence ID" value="NZ_CP050861.1"/>
</dbReference>
<evidence type="ECO:0000313" key="3">
    <source>
        <dbReference type="EMBL" id="UTD14808.1"/>
    </source>
</evidence>
<keyword evidence="1" id="KW-0732">Signal</keyword>
<protein>
    <submittedName>
        <fullName evidence="3">PQQ-binding-like beta-propeller repeat protein</fullName>
    </submittedName>
</protein>
<reference evidence="3" key="1">
    <citation type="submission" date="2020-04" db="EMBL/GenBank/DDBJ databases">
        <title>Tenacibaculum mesophilum bac2.</title>
        <authorList>
            <person name="Li M."/>
        </authorList>
    </citation>
    <scope>NUCLEOTIDE SEQUENCE</scope>
    <source>
        <strain evidence="3">Bac2</strain>
    </source>
</reference>
<dbReference type="SUPFAM" id="SSF50998">
    <property type="entry name" value="Quinoprotein alcohol dehydrogenase-like"/>
    <property type="match status" value="2"/>
</dbReference>
<dbReference type="Gene3D" id="2.130.10.10">
    <property type="entry name" value="YVTN repeat-like/Quinoprotein amine dehydrogenase"/>
    <property type="match status" value="2"/>
</dbReference>
<dbReference type="InterPro" id="IPR011047">
    <property type="entry name" value="Quinoprotein_ADH-like_sf"/>
</dbReference>